<gene>
    <name evidence="3" type="ORF">WN944_016932</name>
</gene>
<dbReference type="EMBL" id="JBCGBO010000005">
    <property type="protein sequence ID" value="KAK9201726.1"/>
    <property type="molecule type" value="Genomic_DNA"/>
</dbReference>
<proteinExistence type="predicted"/>
<feature type="compositionally biased region" description="Polar residues" evidence="1">
    <location>
        <begin position="43"/>
        <end position="57"/>
    </location>
</feature>
<evidence type="ECO:0000313" key="4">
    <source>
        <dbReference type="Proteomes" id="UP001428341"/>
    </source>
</evidence>
<evidence type="ECO:0008006" key="5">
    <source>
        <dbReference type="Google" id="ProtNLM"/>
    </source>
</evidence>
<dbReference type="AlphaFoldDB" id="A0AAP0QNB7"/>
<feature type="transmembrane region" description="Helical" evidence="2">
    <location>
        <begin position="170"/>
        <end position="189"/>
    </location>
</feature>
<keyword evidence="2" id="KW-0472">Membrane</keyword>
<accession>A0AAP0QNB7</accession>
<dbReference type="Proteomes" id="UP001428341">
    <property type="component" value="Unassembled WGS sequence"/>
</dbReference>
<organism evidence="3 4">
    <name type="scientific">Citrus x changshan-huyou</name>
    <dbReference type="NCBI Taxonomy" id="2935761"/>
    <lineage>
        <taxon>Eukaryota</taxon>
        <taxon>Viridiplantae</taxon>
        <taxon>Streptophyta</taxon>
        <taxon>Embryophyta</taxon>
        <taxon>Tracheophyta</taxon>
        <taxon>Spermatophyta</taxon>
        <taxon>Magnoliopsida</taxon>
        <taxon>eudicotyledons</taxon>
        <taxon>Gunneridae</taxon>
        <taxon>Pentapetalae</taxon>
        <taxon>rosids</taxon>
        <taxon>malvids</taxon>
        <taxon>Sapindales</taxon>
        <taxon>Rutaceae</taxon>
        <taxon>Aurantioideae</taxon>
        <taxon>Citrus</taxon>
    </lineage>
</organism>
<feature type="transmembrane region" description="Helical" evidence="2">
    <location>
        <begin position="141"/>
        <end position="158"/>
    </location>
</feature>
<dbReference type="PANTHER" id="PTHR36359">
    <property type="entry name" value="PROTEIN RESISTANCE TO PHYTOPHTHORA 1, CHLOROPLASTIC"/>
    <property type="match status" value="1"/>
</dbReference>
<reference evidence="3 4" key="1">
    <citation type="submission" date="2024-05" db="EMBL/GenBank/DDBJ databases">
        <title>Haplotype-resolved chromosome-level genome assembly of Huyou (Citrus changshanensis).</title>
        <authorList>
            <person name="Miao C."/>
            <person name="Chen W."/>
            <person name="Wu Y."/>
            <person name="Wang L."/>
            <person name="Zhao S."/>
            <person name="Grierson D."/>
            <person name="Xu C."/>
            <person name="Chen K."/>
        </authorList>
    </citation>
    <scope>NUCLEOTIDE SEQUENCE [LARGE SCALE GENOMIC DNA]</scope>
    <source>
        <strain evidence="3">01-14</strain>
        <tissue evidence="3">Leaf</tissue>
    </source>
</reference>
<name>A0AAP0QNB7_9ROSI</name>
<evidence type="ECO:0000313" key="3">
    <source>
        <dbReference type="EMBL" id="KAK9201726.1"/>
    </source>
</evidence>
<dbReference type="GO" id="GO:0009507">
    <property type="term" value="C:chloroplast"/>
    <property type="evidence" value="ECO:0007669"/>
    <property type="project" value="TreeGrafter"/>
</dbReference>
<keyword evidence="4" id="KW-1185">Reference proteome</keyword>
<protein>
    <recommendedName>
        <fullName evidence="5">Resistance to phytophthora 1</fullName>
    </recommendedName>
</protein>
<sequence>MNTLIISTSPYSCHVSKFPLLRNRLCWPKFRGTSLKIQASANEVDTQATVEESSQNEEPLPEPKETNKLSSTAPPPLDKDLKKVVQKTAATFAPRASTATKNPAVPGTILYTVFEVQGYASMLLGGALSFNLIFPSNEPDIWRLMGMWSIWMFTIPSLRARDCSKNEKEALNYLFLLIPLLNVIIPFFWKSFSVVWSADTVAFFAMYAWKVWFVDAENFGWLRTTE</sequence>
<feature type="region of interest" description="Disordered" evidence="1">
    <location>
        <begin position="43"/>
        <end position="78"/>
    </location>
</feature>
<feature type="transmembrane region" description="Helical" evidence="2">
    <location>
        <begin position="195"/>
        <end position="213"/>
    </location>
</feature>
<evidence type="ECO:0000256" key="1">
    <source>
        <dbReference type="SAM" id="MobiDB-lite"/>
    </source>
</evidence>
<comment type="caution">
    <text evidence="3">The sequence shown here is derived from an EMBL/GenBank/DDBJ whole genome shotgun (WGS) entry which is preliminary data.</text>
</comment>
<dbReference type="GO" id="GO:0006952">
    <property type="term" value="P:defense response"/>
    <property type="evidence" value="ECO:0007669"/>
    <property type="project" value="InterPro"/>
</dbReference>
<dbReference type="InterPro" id="IPR044966">
    <property type="entry name" value="RPH1"/>
</dbReference>
<keyword evidence="2" id="KW-0812">Transmembrane</keyword>
<evidence type="ECO:0000256" key="2">
    <source>
        <dbReference type="SAM" id="Phobius"/>
    </source>
</evidence>
<dbReference type="PANTHER" id="PTHR36359:SF1">
    <property type="entry name" value="PROTEIN RESISTANCE TO PHYTOPHTHORA 1, CHLOROPLASTIC"/>
    <property type="match status" value="1"/>
</dbReference>
<keyword evidence="2" id="KW-1133">Transmembrane helix</keyword>